<dbReference type="Pfam" id="PF14253">
    <property type="entry name" value="AbiH"/>
    <property type="match status" value="1"/>
</dbReference>
<comment type="caution">
    <text evidence="1">The sequence shown here is derived from an EMBL/GenBank/DDBJ whole genome shotgun (WGS) entry which is preliminary data.</text>
</comment>
<dbReference type="AlphaFoldDB" id="C0BRM2"/>
<name>C0BRM2_BIFPS</name>
<dbReference type="RefSeq" id="WP_004221180.1">
    <property type="nucleotide sequence ID" value="NZ_ABXX02000002.1"/>
</dbReference>
<dbReference type="eggNOG" id="ENOG5032TR0">
    <property type="taxonomic scope" value="Bacteria"/>
</dbReference>
<dbReference type="GeneID" id="45599988"/>
<proteinExistence type="predicted"/>
<organism evidence="1 2">
    <name type="scientific">Bifidobacterium pseudocatenulatum DSM 20438 = JCM 1200 = LMG 10505</name>
    <dbReference type="NCBI Taxonomy" id="547043"/>
    <lineage>
        <taxon>Bacteria</taxon>
        <taxon>Bacillati</taxon>
        <taxon>Actinomycetota</taxon>
        <taxon>Actinomycetes</taxon>
        <taxon>Bifidobacteriales</taxon>
        <taxon>Bifidobacteriaceae</taxon>
        <taxon>Bifidobacterium</taxon>
    </lineage>
</organism>
<reference evidence="1 2" key="1">
    <citation type="submission" date="2009-02" db="EMBL/GenBank/DDBJ databases">
        <title>Draft genome sequence of Bifidobacterium pseudocatenulatum (DSM 20438).</title>
        <authorList>
            <person name="Sudarsanam P."/>
            <person name="Ley R."/>
            <person name="Guruge J."/>
            <person name="Turnbaugh P.J."/>
            <person name="Mahowald M."/>
            <person name="Liep D."/>
            <person name="Gordon J."/>
        </authorList>
    </citation>
    <scope>NUCLEOTIDE SEQUENCE [LARGE SCALE GENOMIC DNA]</scope>
    <source>
        <strain evidence="1 2">DSM 20438</strain>
    </source>
</reference>
<dbReference type="EMBL" id="ABXX02000002">
    <property type="protein sequence ID" value="EEG71316.1"/>
    <property type="molecule type" value="Genomic_DNA"/>
</dbReference>
<dbReference type="InterPro" id="IPR025935">
    <property type="entry name" value="AbiH"/>
</dbReference>
<evidence type="ECO:0000313" key="1">
    <source>
        <dbReference type="EMBL" id="EEG71316.1"/>
    </source>
</evidence>
<accession>C0BRM2</accession>
<dbReference type="Proteomes" id="UP000003875">
    <property type="component" value="Unassembled WGS sequence"/>
</dbReference>
<protein>
    <submittedName>
        <fullName evidence="1">Uncharacterized protein</fullName>
    </submittedName>
</protein>
<sequence length="483" mass="54779">MAGIPGILCQPAFQALPPGRITQVLHHLGSGHRRGEVQLHRALPFFGTEHTKIFSLSLQENVRSPLPLSQTPETSRNTGKKTYKDRIEESMKTLYLLGNGFDLACGLPSRYSDYFNNRFSVFPGFEKDKPTAVTALEEKLQTNDCHKIPSAWFFIFAYYHDQNNGKCASTWKDVESIIETFTINENDYINLSIGMCADMFAYPRTPTGQEEHVAHLIWLYERLRTNDQFQNTDVDVYNLFLKELKNFESDFQEYLATAVNENIPYRERADQLFKEITEAQTPIQEESFAIGSVENYASFSSGRDDHYVLSFNFTRPLTNSPTFANIHGSLQDKNAFFGIGGTSQYTEDDDLPNAVRFTKAERSLSLGVTGTNTDLDSVFRALQSPEENLRVIKFFGLSLGEADYPYLKQFFDKSHITDTDSGVNSFLGFYYTKGQARDELVHSINSLLQRYSSDTGHKPIGGLMRELQNTGRLAIEELQVACD</sequence>
<reference evidence="1 2" key="2">
    <citation type="submission" date="2009-02" db="EMBL/GenBank/DDBJ databases">
        <authorList>
            <person name="Fulton L."/>
            <person name="Clifton S."/>
            <person name="Fulton B."/>
            <person name="Xu J."/>
            <person name="Minx P."/>
            <person name="Pepin K.H."/>
            <person name="Johnson M."/>
            <person name="Bhonagiri V."/>
            <person name="Nash W.E."/>
            <person name="Mardis E.R."/>
            <person name="Wilson R.K."/>
        </authorList>
    </citation>
    <scope>NUCLEOTIDE SEQUENCE [LARGE SCALE GENOMIC DNA]</scope>
    <source>
        <strain evidence="1 2">DSM 20438</strain>
    </source>
</reference>
<gene>
    <name evidence="1" type="ORF">BIFPSEUDO_03286</name>
</gene>
<evidence type="ECO:0000313" key="2">
    <source>
        <dbReference type="Proteomes" id="UP000003875"/>
    </source>
</evidence>